<proteinExistence type="predicted"/>
<dbReference type="EMBL" id="RQJO01000009">
    <property type="protein sequence ID" value="RRB02671.1"/>
    <property type="molecule type" value="Genomic_DNA"/>
</dbReference>
<evidence type="ECO:0000313" key="2">
    <source>
        <dbReference type="Proteomes" id="UP000271925"/>
    </source>
</evidence>
<dbReference type="OrthoDB" id="4774596at2"/>
<dbReference type="PANTHER" id="PTHR38436">
    <property type="entry name" value="POLYKETIDE CYCLASE SNOAL-LIKE DOMAIN"/>
    <property type="match status" value="1"/>
</dbReference>
<dbReference type="Pfam" id="PF07366">
    <property type="entry name" value="SnoaL"/>
    <property type="match status" value="1"/>
</dbReference>
<evidence type="ECO:0000313" key="1">
    <source>
        <dbReference type="EMBL" id="RRB02671.1"/>
    </source>
</evidence>
<dbReference type="InterPro" id="IPR009959">
    <property type="entry name" value="Cyclase_SnoaL-like"/>
</dbReference>
<gene>
    <name evidence="1" type="ORF">EHT25_19690</name>
</gene>
<dbReference type="Proteomes" id="UP000271925">
    <property type="component" value="Unassembled WGS sequence"/>
</dbReference>
<sequence>METTPEQNKKTIVRFNREFIEQGKIETFNELVADDVFNHSAAPGASTGADGMFHFLQTVLKGGFPDLTVEIFDQIGEADKVTTRKAFYGTHTGEFLGIPPTHKKMTLQVIEIVRLKDGKYAEHWGLSNLPAVLAELAAQ</sequence>
<dbReference type="GO" id="GO:0030638">
    <property type="term" value="P:polyketide metabolic process"/>
    <property type="evidence" value="ECO:0007669"/>
    <property type="project" value="InterPro"/>
</dbReference>
<name>A0A3P1BNM8_9BACT</name>
<dbReference type="InterPro" id="IPR032710">
    <property type="entry name" value="NTF2-like_dom_sf"/>
</dbReference>
<dbReference type="RefSeq" id="WP_124876834.1">
    <property type="nucleotide sequence ID" value="NZ_RQJO01000009.1"/>
</dbReference>
<dbReference type="SUPFAM" id="SSF54427">
    <property type="entry name" value="NTF2-like"/>
    <property type="match status" value="1"/>
</dbReference>
<comment type="caution">
    <text evidence="1">The sequence shown here is derived from an EMBL/GenBank/DDBJ whole genome shotgun (WGS) entry which is preliminary data.</text>
</comment>
<reference evidence="1 2" key="1">
    <citation type="submission" date="2018-11" db="EMBL/GenBank/DDBJ databases">
        <authorList>
            <person name="Zhou Z."/>
            <person name="Wang G."/>
        </authorList>
    </citation>
    <scope>NUCLEOTIDE SEQUENCE [LARGE SCALE GENOMIC DNA]</scope>
    <source>
        <strain evidence="1 2">KCTC52004</strain>
    </source>
</reference>
<protein>
    <submittedName>
        <fullName evidence="1">Ester cyclase</fullName>
    </submittedName>
</protein>
<organism evidence="1 2">
    <name type="scientific">Larkinella rosea</name>
    <dbReference type="NCBI Taxonomy" id="2025312"/>
    <lineage>
        <taxon>Bacteria</taxon>
        <taxon>Pseudomonadati</taxon>
        <taxon>Bacteroidota</taxon>
        <taxon>Cytophagia</taxon>
        <taxon>Cytophagales</taxon>
        <taxon>Spirosomataceae</taxon>
        <taxon>Larkinella</taxon>
    </lineage>
</organism>
<accession>A0A3P1BNM8</accession>
<dbReference type="AlphaFoldDB" id="A0A3P1BNM8"/>
<dbReference type="PANTHER" id="PTHR38436:SF1">
    <property type="entry name" value="ESTER CYCLASE"/>
    <property type="match status" value="1"/>
</dbReference>
<keyword evidence="2" id="KW-1185">Reference proteome</keyword>
<dbReference type="Gene3D" id="3.10.450.50">
    <property type="match status" value="1"/>
</dbReference>